<dbReference type="PANTHER" id="PTHR30561">
    <property type="entry name" value="SMR FAMILY PROTON-DEPENDENT DRUG EFFLUX TRANSPORTER SUGE"/>
    <property type="match status" value="1"/>
</dbReference>
<evidence type="ECO:0000313" key="11">
    <source>
        <dbReference type="Proteomes" id="UP001595583"/>
    </source>
</evidence>
<keyword evidence="3" id="KW-1003">Cell membrane</keyword>
<comment type="subcellular location">
    <subcellularLocation>
        <location evidence="1 8">Cell membrane</location>
        <topology evidence="1 8">Multi-pass membrane protein</topology>
    </subcellularLocation>
</comment>
<dbReference type="Gene3D" id="1.10.3730.20">
    <property type="match status" value="1"/>
</dbReference>
<reference evidence="11" key="1">
    <citation type="journal article" date="2019" name="Int. J. Syst. Evol. Microbiol.">
        <title>The Global Catalogue of Microorganisms (GCM) 10K type strain sequencing project: providing services to taxonomists for standard genome sequencing and annotation.</title>
        <authorList>
            <consortium name="The Broad Institute Genomics Platform"/>
            <consortium name="The Broad Institute Genome Sequencing Center for Infectious Disease"/>
            <person name="Wu L."/>
            <person name="Ma J."/>
        </authorList>
    </citation>
    <scope>NUCLEOTIDE SEQUENCE [LARGE SCALE GENOMIC DNA]</scope>
    <source>
        <strain evidence="11">KCTC 52165</strain>
    </source>
</reference>
<evidence type="ECO:0000256" key="7">
    <source>
        <dbReference type="ARBA" id="ARBA00038032"/>
    </source>
</evidence>
<evidence type="ECO:0000256" key="2">
    <source>
        <dbReference type="ARBA" id="ARBA00022448"/>
    </source>
</evidence>
<keyword evidence="6 9" id="KW-0472">Membrane</keyword>
<evidence type="ECO:0000256" key="5">
    <source>
        <dbReference type="ARBA" id="ARBA00022989"/>
    </source>
</evidence>
<dbReference type="InterPro" id="IPR045324">
    <property type="entry name" value="Small_multidrug_res"/>
</dbReference>
<keyword evidence="2" id="KW-0813">Transport</keyword>
<evidence type="ECO:0000313" key="10">
    <source>
        <dbReference type="EMBL" id="MFC3207742.1"/>
    </source>
</evidence>
<evidence type="ECO:0000256" key="3">
    <source>
        <dbReference type="ARBA" id="ARBA00022475"/>
    </source>
</evidence>
<dbReference type="PANTHER" id="PTHR30561:SF1">
    <property type="entry name" value="MULTIDRUG TRANSPORTER EMRE"/>
    <property type="match status" value="1"/>
</dbReference>
<dbReference type="InterPro" id="IPR000390">
    <property type="entry name" value="Small_drug/metabolite_transptr"/>
</dbReference>
<gene>
    <name evidence="10" type="ORF">ACFOHJ_16070</name>
</gene>
<proteinExistence type="inferred from homology"/>
<name>A0ABV7KDQ7_9HYPH</name>
<evidence type="ECO:0000256" key="9">
    <source>
        <dbReference type="SAM" id="Phobius"/>
    </source>
</evidence>
<keyword evidence="5 9" id="KW-1133">Transmembrane helix</keyword>
<organism evidence="10 11">
    <name type="scientific">Aquamicrobium soli</name>
    <dbReference type="NCBI Taxonomy" id="1811518"/>
    <lineage>
        <taxon>Bacteria</taxon>
        <taxon>Pseudomonadati</taxon>
        <taxon>Pseudomonadota</taxon>
        <taxon>Alphaproteobacteria</taxon>
        <taxon>Hyphomicrobiales</taxon>
        <taxon>Phyllobacteriaceae</taxon>
        <taxon>Aquamicrobium</taxon>
    </lineage>
</organism>
<feature type="transmembrane region" description="Helical" evidence="9">
    <location>
        <begin position="60"/>
        <end position="80"/>
    </location>
</feature>
<sequence length="111" mass="12245">MFWNYLYLVIAVLFEVIATTALKETQGFTRLIPSLVVVVGYALAFYFLSLPLRALPIGIVYALWSAAGIVLITAIGWIWFRQALDLPAVVGMGFILAGVVIINLFSRTLAH</sequence>
<dbReference type="Proteomes" id="UP001595583">
    <property type="component" value="Unassembled WGS sequence"/>
</dbReference>
<keyword evidence="11" id="KW-1185">Reference proteome</keyword>
<evidence type="ECO:0000256" key="6">
    <source>
        <dbReference type="ARBA" id="ARBA00023136"/>
    </source>
</evidence>
<dbReference type="RefSeq" id="WP_378222162.1">
    <property type="nucleotide sequence ID" value="NZ_JBHRTK010000015.1"/>
</dbReference>
<dbReference type="SUPFAM" id="SSF103481">
    <property type="entry name" value="Multidrug resistance efflux transporter EmrE"/>
    <property type="match status" value="1"/>
</dbReference>
<comment type="similarity">
    <text evidence="7 8">Belongs to the drug/metabolite transporter (DMT) superfamily. Small multidrug resistance (SMR) (TC 2.A.7.1) family.</text>
</comment>
<keyword evidence="4 8" id="KW-0812">Transmembrane</keyword>
<protein>
    <submittedName>
        <fullName evidence="10">DMT family transporter</fullName>
    </submittedName>
</protein>
<evidence type="ECO:0000256" key="4">
    <source>
        <dbReference type="ARBA" id="ARBA00022692"/>
    </source>
</evidence>
<dbReference type="Pfam" id="PF00893">
    <property type="entry name" value="Multi_Drug_Res"/>
    <property type="match status" value="1"/>
</dbReference>
<feature type="transmembrane region" description="Helical" evidence="9">
    <location>
        <begin position="28"/>
        <end position="48"/>
    </location>
</feature>
<evidence type="ECO:0000256" key="8">
    <source>
        <dbReference type="RuleBase" id="RU003942"/>
    </source>
</evidence>
<dbReference type="EMBL" id="JBHRTK010000015">
    <property type="protein sequence ID" value="MFC3207742.1"/>
    <property type="molecule type" value="Genomic_DNA"/>
</dbReference>
<feature type="transmembrane region" description="Helical" evidence="9">
    <location>
        <begin position="86"/>
        <end position="105"/>
    </location>
</feature>
<evidence type="ECO:0000256" key="1">
    <source>
        <dbReference type="ARBA" id="ARBA00004651"/>
    </source>
</evidence>
<accession>A0ABV7KDQ7</accession>
<comment type="caution">
    <text evidence="10">The sequence shown here is derived from an EMBL/GenBank/DDBJ whole genome shotgun (WGS) entry which is preliminary data.</text>
</comment>
<dbReference type="InterPro" id="IPR037185">
    <property type="entry name" value="EmrE-like"/>
</dbReference>